<dbReference type="InterPro" id="IPR017452">
    <property type="entry name" value="GPCR_Rhodpsn_7TM"/>
</dbReference>
<keyword evidence="14" id="KW-1185">Reference proteome</keyword>
<evidence type="ECO:0000313" key="14">
    <source>
        <dbReference type="Proteomes" id="UP000694923"/>
    </source>
</evidence>
<evidence type="ECO:0000259" key="13">
    <source>
        <dbReference type="PROSITE" id="PS50262"/>
    </source>
</evidence>
<evidence type="ECO:0000313" key="15">
    <source>
        <dbReference type="RefSeq" id="XP_008583072.1"/>
    </source>
</evidence>
<dbReference type="InterPro" id="IPR000276">
    <property type="entry name" value="GPCR_Rhodpsn"/>
</dbReference>
<organism evidence="14 15">
    <name type="scientific">Galeopterus variegatus</name>
    <name type="common">Malayan flying lemur</name>
    <name type="synonym">Cynocephalus variegatus</name>
    <dbReference type="NCBI Taxonomy" id="482537"/>
    <lineage>
        <taxon>Eukaryota</taxon>
        <taxon>Metazoa</taxon>
        <taxon>Chordata</taxon>
        <taxon>Craniata</taxon>
        <taxon>Vertebrata</taxon>
        <taxon>Euteleostomi</taxon>
        <taxon>Mammalia</taxon>
        <taxon>Eutheria</taxon>
        <taxon>Euarchontoglires</taxon>
        <taxon>Dermoptera</taxon>
        <taxon>Cynocephalidae</taxon>
        <taxon>Galeopterus</taxon>
    </lineage>
</organism>
<dbReference type="PANTHER" id="PTHR24234">
    <property type="entry name" value="LYSOPHOSPHATIDIC ACID RECEPTOR 5/SPHINGOSYLPHOSPHORYLCHOLINE RECEPTOR"/>
    <property type="match status" value="1"/>
</dbReference>
<dbReference type="PRINTS" id="PR01157">
    <property type="entry name" value="P2YPURNOCPTR"/>
</dbReference>
<feature type="transmembrane region" description="Helical" evidence="12">
    <location>
        <begin position="64"/>
        <end position="83"/>
    </location>
</feature>
<feature type="transmembrane region" description="Helical" evidence="12">
    <location>
        <begin position="30"/>
        <end position="52"/>
    </location>
</feature>
<sequence length="157" mass="17523">MLANSSANTSSTNSSVLPCPDYRPTHRLHMVVYSLVLAAGLPLNALALWVFLRALRVHSVVSVYMCNLAASDLLFTLSLPVRISYYALHHWPFPDLLCQTAGAIFQMNMYGSCIFLTLINVDRYAAIVTPPLLIEAYDGGKMWEMRSPHLVSWSYPS</sequence>
<dbReference type="RefSeq" id="XP_008583072.1">
    <property type="nucleotide sequence ID" value="XM_008584850.1"/>
</dbReference>
<dbReference type="Proteomes" id="UP000694923">
    <property type="component" value="Unplaced"/>
</dbReference>
<accession>A0ABM0RR31</accession>
<comment type="subcellular location">
    <subcellularLocation>
        <location evidence="1">Cell membrane</location>
        <topology evidence="1">Multi-pass membrane protein</topology>
    </subcellularLocation>
</comment>
<dbReference type="PROSITE" id="PS00237">
    <property type="entry name" value="G_PROTEIN_RECEP_F1_1"/>
    <property type="match status" value="1"/>
</dbReference>
<dbReference type="SUPFAM" id="SSF81321">
    <property type="entry name" value="Family A G protein-coupled receptor-like"/>
    <property type="match status" value="1"/>
</dbReference>
<evidence type="ECO:0000256" key="8">
    <source>
        <dbReference type="ARBA" id="ARBA00023170"/>
    </source>
</evidence>
<proteinExistence type="inferred from homology"/>
<feature type="transmembrane region" description="Helical" evidence="12">
    <location>
        <begin position="103"/>
        <end position="121"/>
    </location>
</feature>
<evidence type="ECO:0000256" key="3">
    <source>
        <dbReference type="ARBA" id="ARBA00022692"/>
    </source>
</evidence>
<keyword evidence="5 11" id="KW-0297">G-protein coupled receptor</keyword>
<dbReference type="PRINTS" id="PR00237">
    <property type="entry name" value="GPCRRHODOPSN"/>
</dbReference>
<evidence type="ECO:0000256" key="12">
    <source>
        <dbReference type="SAM" id="Phobius"/>
    </source>
</evidence>
<evidence type="ECO:0000256" key="4">
    <source>
        <dbReference type="ARBA" id="ARBA00022989"/>
    </source>
</evidence>
<keyword evidence="6 12" id="KW-0472">Membrane</keyword>
<gene>
    <name evidence="15" type="primary">LPAR5</name>
</gene>
<protein>
    <submittedName>
        <fullName evidence="15">Lysophosphatidic acid receptor 5</fullName>
    </submittedName>
</protein>
<evidence type="ECO:0000256" key="7">
    <source>
        <dbReference type="ARBA" id="ARBA00023157"/>
    </source>
</evidence>
<keyword evidence="3 11" id="KW-0812">Transmembrane</keyword>
<evidence type="ECO:0000256" key="9">
    <source>
        <dbReference type="ARBA" id="ARBA00023180"/>
    </source>
</evidence>
<reference evidence="15" key="1">
    <citation type="submission" date="2025-08" db="UniProtKB">
        <authorList>
            <consortium name="RefSeq"/>
        </authorList>
    </citation>
    <scope>IDENTIFICATION</scope>
</reference>
<keyword evidence="9" id="KW-0325">Glycoprotein</keyword>
<keyword evidence="8 11" id="KW-0675">Receptor</keyword>
<evidence type="ECO:0000256" key="5">
    <source>
        <dbReference type="ARBA" id="ARBA00023040"/>
    </source>
</evidence>
<dbReference type="Gene3D" id="1.20.1070.10">
    <property type="entry name" value="Rhodopsin 7-helix transmembrane proteins"/>
    <property type="match status" value="1"/>
</dbReference>
<evidence type="ECO:0000256" key="6">
    <source>
        <dbReference type="ARBA" id="ARBA00023136"/>
    </source>
</evidence>
<name>A0ABM0RR31_GALVR</name>
<dbReference type="PROSITE" id="PS50262">
    <property type="entry name" value="G_PROTEIN_RECEP_F1_2"/>
    <property type="match status" value="1"/>
</dbReference>
<keyword evidence="10 11" id="KW-0807">Transducer</keyword>
<evidence type="ECO:0000256" key="2">
    <source>
        <dbReference type="ARBA" id="ARBA00022475"/>
    </source>
</evidence>
<keyword evidence="7" id="KW-1015">Disulfide bond</keyword>
<feature type="domain" description="G-protein coupled receptors family 1 profile" evidence="13">
    <location>
        <begin position="43"/>
        <end position="157"/>
    </location>
</feature>
<comment type="similarity">
    <text evidence="11">Belongs to the G-protein coupled receptor 1 family.</text>
</comment>
<evidence type="ECO:0000256" key="11">
    <source>
        <dbReference type="RuleBase" id="RU000688"/>
    </source>
</evidence>
<evidence type="ECO:0000256" key="10">
    <source>
        <dbReference type="ARBA" id="ARBA00023224"/>
    </source>
</evidence>
<dbReference type="PANTHER" id="PTHR24234:SF6">
    <property type="entry name" value="LYSOPHOSPHATIDIC ACID RECEPTOR 5"/>
    <property type="match status" value="1"/>
</dbReference>
<evidence type="ECO:0000256" key="1">
    <source>
        <dbReference type="ARBA" id="ARBA00004651"/>
    </source>
</evidence>
<keyword evidence="4 12" id="KW-1133">Transmembrane helix</keyword>
<dbReference type="Pfam" id="PF00001">
    <property type="entry name" value="7tm_1"/>
    <property type="match status" value="1"/>
</dbReference>
<keyword evidence="2" id="KW-1003">Cell membrane</keyword>
<dbReference type="GeneID" id="103600554"/>